<sequence>MHNKRFTSYYNRITFAACVCFCATYIKFKVFESHVKNFWILESF</sequence>
<reference evidence="2 3" key="1">
    <citation type="submission" date="2016-02" db="EMBL/GenBank/DDBJ databases">
        <authorList>
            <person name="Wen L."/>
            <person name="He K."/>
            <person name="Yang H."/>
        </authorList>
    </citation>
    <scope>NUCLEOTIDE SEQUENCE [LARGE SCALE GENOMIC DNA]</scope>
    <source>
        <strain evidence="2 3">CMW7778B</strain>
    </source>
</reference>
<dbReference type="AlphaFoldDB" id="A0A135Z807"/>
<protein>
    <submittedName>
        <fullName evidence="2">Uncharacterized protein</fullName>
    </submittedName>
</protein>
<accession>A0A135Z807</accession>
<dbReference type="PATRIC" id="fig|2702.101.peg.553"/>
<name>A0A135Z807_GARVA</name>
<comment type="caution">
    <text evidence="2">The sequence shown here is derived from an EMBL/GenBank/DDBJ whole genome shotgun (WGS) entry which is preliminary data.</text>
</comment>
<keyword evidence="1" id="KW-1133">Transmembrane helix</keyword>
<keyword evidence="1" id="KW-0812">Transmembrane</keyword>
<dbReference type="Proteomes" id="UP000070505">
    <property type="component" value="Unassembled WGS sequence"/>
</dbReference>
<dbReference type="EMBL" id="LSRC01000020">
    <property type="protein sequence ID" value="KXI17772.1"/>
    <property type="molecule type" value="Genomic_DNA"/>
</dbReference>
<feature type="transmembrane region" description="Helical" evidence="1">
    <location>
        <begin position="9"/>
        <end position="28"/>
    </location>
</feature>
<organism evidence="2 3">
    <name type="scientific">Gardnerella vaginalis</name>
    <dbReference type="NCBI Taxonomy" id="2702"/>
    <lineage>
        <taxon>Bacteria</taxon>
        <taxon>Bacillati</taxon>
        <taxon>Actinomycetota</taxon>
        <taxon>Actinomycetes</taxon>
        <taxon>Bifidobacteriales</taxon>
        <taxon>Bifidobacteriaceae</taxon>
        <taxon>Gardnerella</taxon>
    </lineage>
</organism>
<gene>
    <name evidence="2" type="ORF">HMPREF3230_00568</name>
</gene>
<evidence type="ECO:0000256" key="1">
    <source>
        <dbReference type="SAM" id="Phobius"/>
    </source>
</evidence>
<keyword evidence="1" id="KW-0472">Membrane</keyword>
<evidence type="ECO:0000313" key="2">
    <source>
        <dbReference type="EMBL" id="KXI17772.1"/>
    </source>
</evidence>
<proteinExistence type="predicted"/>
<evidence type="ECO:0000313" key="3">
    <source>
        <dbReference type="Proteomes" id="UP000070505"/>
    </source>
</evidence>